<keyword evidence="2" id="KW-1185">Reference proteome</keyword>
<dbReference type="EMBL" id="FMXR01000016">
    <property type="protein sequence ID" value="SDB28952.1"/>
    <property type="molecule type" value="Genomic_DNA"/>
</dbReference>
<accession>A0A1G6C809</accession>
<dbReference type="STRING" id="1732.SAMN02910417_02161"/>
<evidence type="ECO:0008006" key="3">
    <source>
        <dbReference type="Google" id="ProtNLM"/>
    </source>
</evidence>
<protein>
    <recommendedName>
        <fullName evidence="3">CobQ/CobB/MinD/ParA nucleotide binding domain-containing protein</fullName>
    </recommendedName>
</protein>
<sequence length="248" mass="28021">MNQEVSMKVKELIGDKTNFIFVGEAGSGKSEVCLNFATYLLEVAGDKEVHFFDLDMTKPLFRSRDVCELMEQKGIHFHFQEQFYDAPTMIGGVNHLLKDDSCYVVMDVGGDYIGARALGGYAPKINKDNSIVYYVLNAYRPWSYDIEHIDETLGKILGVSHIQLGKLHMVNNPNNGMTTTTKEFVEGSQKMEQILDDIIAVDFACVREELYEEVKDFGNVPILPVHLYLTYEWLKDEMPSGAPMPGRG</sequence>
<dbReference type="Gene3D" id="3.40.50.300">
    <property type="entry name" value="P-loop containing nucleotide triphosphate hydrolases"/>
    <property type="match status" value="1"/>
</dbReference>
<name>A0A1G6C809_EUBOX</name>
<dbReference type="RefSeq" id="WP_242870576.1">
    <property type="nucleotide sequence ID" value="NZ_FMXR01000016.1"/>
</dbReference>
<reference evidence="1 2" key="1">
    <citation type="submission" date="2016-10" db="EMBL/GenBank/DDBJ databases">
        <authorList>
            <person name="de Groot N.N."/>
        </authorList>
    </citation>
    <scope>NUCLEOTIDE SEQUENCE [LARGE SCALE GENOMIC DNA]</scope>
    <source>
        <strain evidence="1 2">DSM 3217</strain>
    </source>
</reference>
<dbReference type="Proteomes" id="UP000199228">
    <property type="component" value="Unassembled WGS sequence"/>
</dbReference>
<evidence type="ECO:0000313" key="1">
    <source>
        <dbReference type="EMBL" id="SDB28952.1"/>
    </source>
</evidence>
<dbReference type="SUPFAM" id="SSF52540">
    <property type="entry name" value="P-loop containing nucleoside triphosphate hydrolases"/>
    <property type="match status" value="1"/>
</dbReference>
<dbReference type="AlphaFoldDB" id="A0A1G6C809"/>
<dbReference type="InterPro" id="IPR027417">
    <property type="entry name" value="P-loop_NTPase"/>
</dbReference>
<gene>
    <name evidence="1" type="ORF">SAMN02910417_02161</name>
</gene>
<proteinExistence type="predicted"/>
<evidence type="ECO:0000313" key="2">
    <source>
        <dbReference type="Proteomes" id="UP000199228"/>
    </source>
</evidence>
<organism evidence="1 2">
    <name type="scientific">Eubacterium oxidoreducens</name>
    <dbReference type="NCBI Taxonomy" id="1732"/>
    <lineage>
        <taxon>Bacteria</taxon>
        <taxon>Bacillati</taxon>
        <taxon>Bacillota</taxon>
        <taxon>Clostridia</taxon>
        <taxon>Eubacteriales</taxon>
        <taxon>Eubacteriaceae</taxon>
        <taxon>Eubacterium</taxon>
    </lineage>
</organism>